<dbReference type="InterPro" id="IPR011990">
    <property type="entry name" value="TPR-like_helical_dom_sf"/>
</dbReference>
<dbReference type="STRING" id="1891926.Fuma_00244"/>
<keyword evidence="2" id="KW-1133">Transmembrane helix</keyword>
<dbReference type="Gene3D" id="1.25.40.10">
    <property type="entry name" value="Tetratricopeptide repeat domain"/>
    <property type="match status" value="1"/>
</dbReference>
<dbReference type="KEGG" id="fmr:Fuma_00244"/>
<organism evidence="3 4">
    <name type="scientific">Fuerstiella marisgermanici</name>
    <dbReference type="NCBI Taxonomy" id="1891926"/>
    <lineage>
        <taxon>Bacteria</taxon>
        <taxon>Pseudomonadati</taxon>
        <taxon>Planctomycetota</taxon>
        <taxon>Planctomycetia</taxon>
        <taxon>Planctomycetales</taxon>
        <taxon>Planctomycetaceae</taxon>
        <taxon>Fuerstiella</taxon>
    </lineage>
</organism>
<keyword evidence="4" id="KW-1185">Reference proteome</keyword>
<evidence type="ECO:0008006" key="5">
    <source>
        <dbReference type="Google" id="ProtNLM"/>
    </source>
</evidence>
<proteinExistence type="predicted"/>
<dbReference type="SUPFAM" id="SSF48452">
    <property type="entry name" value="TPR-like"/>
    <property type="match status" value="1"/>
</dbReference>
<keyword evidence="2" id="KW-0472">Membrane</keyword>
<dbReference type="AlphaFoldDB" id="A0A1P8W9C3"/>
<evidence type="ECO:0000313" key="4">
    <source>
        <dbReference type="Proteomes" id="UP000187735"/>
    </source>
</evidence>
<dbReference type="EMBL" id="CP017641">
    <property type="protein sequence ID" value="APZ90663.1"/>
    <property type="molecule type" value="Genomic_DNA"/>
</dbReference>
<gene>
    <name evidence="3" type="ORF">Fuma_00244</name>
</gene>
<protein>
    <recommendedName>
        <fullName evidence="5">Tetratricopeptide repeat protein</fullName>
    </recommendedName>
</protein>
<evidence type="ECO:0000256" key="2">
    <source>
        <dbReference type="SAM" id="Phobius"/>
    </source>
</evidence>
<reference evidence="3 4" key="1">
    <citation type="journal article" date="2016" name="Front. Microbiol.">
        <title>Fuerstia marisgermanicae gen. nov., sp. nov., an Unusual Member of the Phylum Planctomycetes from the German Wadden Sea.</title>
        <authorList>
            <person name="Kohn T."/>
            <person name="Heuer A."/>
            <person name="Jogler M."/>
            <person name="Vollmers J."/>
            <person name="Boedeker C."/>
            <person name="Bunk B."/>
            <person name="Rast P."/>
            <person name="Borchert D."/>
            <person name="Glockner I."/>
            <person name="Freese H.M."/>
            <person name="Klenk H.P."/>
            <person name="Overmann J."/>
            <person name="Kaster A.K."/>
            <person name="Rohde M."/>
            <person name="Wiegand S."/>
            <person name="Jogler C."/>
        </authorList>
    </citation>
    <scope>NUCLEOTIDE SEQUENCE [LARGE SCALE GENOMIC DNA]</scope>
    <source>
        <strain evidence="3 4">NH11</strain>
    </source>
</reference>
<feature type="transmembrane region" description="Helical" evidence="2">
    <location>
        <begin position="28"/>
        <end position="47"/>
    </location>
</feature>
<feature type="region of interest" description="Disordered" evidence="1">
    <location>
        <begin position="1"/>
        <end position="20"/>
    </location>
</feature>
<dbReference type="OrthoDB" id="175605at2"/>
<name>A0A1P8W9C3_9PLAN</name>
<accession>A0A1P8W9C3</accession>
<evidence type="ECO:0000313" key="3">
    <source>
        <dbReference type="EMBL" id="APZ90663.1"/>
    </source>
</evidence>
<sequence length="705" mass="78931">MNEQSTPDQRSVKTDPVKPGPANANHRIAVVAAIMAIAACMLILTRYKSASAAQERVTLKAEDLQGVFAKPKIQELVDRLRKEVTFVFRQGDYATGETQCRALLKLLPDDPTSLYNLGCSLARQNKPDEAMTQLTAAVEHGFRSPDHLSKDPDLDSLKQREDWNQLLEAAAEPFTPRQQKVTIRPAPIHNGVAIVQESNSVWVPAQRLIHSFFRDGQNEASDKPIATGFDDASERLKQWHEEGTAAGHAGVLYDNHDADHSNLDWKRYPQLARIEYSDAAKRHSLHNGVQTLLHFNGIVIGNSSTAIVSSPFWRSQARLAYTDGRSPTILAAQYFTNHLYFYPEHRDYDPGTNGKGGYGDVFPANTPYVIVSQGSSYSDREFMDAIAATLAAFRPETRKLLAEKAALMPTVQMIFRSSNSQVRDKQDYLTGLAHPAVFQGYQIDKLKMVELAHEMQPDSVPPIAVMEVVDEDKFEVNQDYFDIGPREELFTTPAAIARVCQSLKQTRQMTVSVKKSQELSGKELTFHWSVLQGDPEGITITPTEDGTQATITVKHQQRRPIQEGSLMESSRVDIGVFADNGTYYSAPCIISFYWPENETRTYHPDGRIQSVEYKTQDKGGLYADPAIITPRNWRDEFEYDSQKQLIGWTRIRGKMQERFTADGRLVTETDSSGRILKAVDVIYAAEKNAQGTPILKQTAATTDVE</sequence>
<dbReference type="Proteomes" id="UP000187735">
    <property type="component" value="Chromosome"/>
</dbReference>
<dbReference type="RefSeq" id="WP_077022523.1">
    <property type="nucleotide sequence ID" value="NZ_CP017641.1"/>
</dbReference>
<evidence type="ECO:0000256" key="1">
    <source>
        <dbReference type="SAM" id="MobiDB-lite"/>
    </source>
</evidence>
<dbReference type="NCBIfam" id="NF047558">
    <property type="entry name" value="TPR_END_plus"/>
    <property type="match status" value="1"/>
</dbReference>
<keyword evidence="2" id="KW-0812">Transmembrane</keyword>